<dbReference type="InterPro" id="IPR006016">
    <property type="entry name" value="UspA"/>
</dbReference>
<protein>
    <submittedName>
        <fullName evidence="3">Universal stress protein family protein</fullName>
    </submittedName>
</protein>
<dbReference type="Gene3D" id="3.40.50.620">
    <property type="entry name" value="HUPs"/>
    <property type="match status" value="1"/>
</dbReference>
<feature type="domain" description="UspA" evidence="2">
    <location>
        <begin position="5"/>
        <end position="182"/>
    </location>
</feature>
<dbReference type="Pfam" id="PF00582">
    <property type="entry name" value="Usp"/>
    <property type="match status" value="1"/>
</dbReference>
<dbReference type="InterPro" id="IPR006015">
    <property type="entry name" value="Universal_stress_UspA"/>
</dbReference>
<dbReference type="PATRIC" id="fig|1008153.3.peg.3110"/>
<dbReference type="EMBL" id="LTAZ01000011">
    <property type="protein sequence ID" value="KYH24912.1"/>
    <property type="molecule type" value="Genomic_DNA"/>
</dbReference>
<dbReference type="Proteomes" id="UP000075321">
    <property type="component" value="Unassembled WGS sequence"/>
</dbReference>
<evidence type="ECO:0000256" key="1">
    <source>
        <dbReference type="ARBA" id="ARBA00008791"/>
    </source>
</evidence>
<dbReference type="OrthoDB" id="350367at2157"/>
<gene>
    <name evidence="3" type="ORF">HAPAU_30040</name>
</gene>
<dbReference type="CDD" id="cd00293">
    <property type="entry name" value="USP-like"/>
    <property type="match status" value="1"/>
</dbReference>
<keyword evidence="4" id="KW-1185">Reference proteome</keyword>
<evidence type="ECO:0000259" key="2">
    <source>
        <dbReference type="Pfam" id="PF00582"/>
    </source>
</evidence>
<comment type="caution">
    <text evidence="3">The sequence shown here is derived from an EMBL/GenBank/DDBJ whole genome shotgun (WGS) entry which is preliminary data.</text>
</comment>
<sequence>MGLNTLLVALGERDESHIDAFAKAVIDVAGPAEATVVIAHVLREETYQAALEEAGEETRSLLETRFKQGVPAHPGFEGDVPDWVQRRLRTTAADRPDVIEGFLDRTDLIQDLATALGEADIAYEIRGAVGDPAERVVAMAVDCNADFVVVGGRKQSSARRALFGSVSQEIIESVQCPVISVREGVYE</sequence>
<dbReference type="AlphaFoldDB" id="A0A151ABM2"/>
<dbReference type="InterPro" id="IPR014729">
    <property type="entry name" value="Rossmann-like_a/b/a_fold"/>
</dbReference>
<dbReference type="RefSeq" id="WP_066384125.1">
    <property type="nucleotide sequence ID" value="NZ_LTAZ01000011.1"/>
</dbReference>
<organism evidence="3 4">
    <name type="scientific">Halalkalicoccus paucihalophilus</name>
    <dbReference type="NCBI Taxonomy" id="1008153"/>
    <lineage>
        <taxon>Archaea</taxon>
        <taxon>Methanobacteriati</taxon>
        <taxon>Methanobacteriota</taxon>
        <taxon>Stenosarchaea group</taxon>
        <taxon>Halobacteria</taxon>
        <taxon>Halobacteriales</taxon>
        <taxon>Halococcaceae</taxon>
        <taxon>Halalkalicoccus</taxon>
    </lineage>
</organism>
<dbReference type="PANTHER" id="PTHR46268:SF6">
    <property type="entry name" value="UNIVERSAL STRESS PROTEIN UP12"/>
    <property type="match status" value="1"/>
</dbReference>
<accession>A0A151ABM2</accession>
<evidence type="ECO:0000313" key="4">
    <source>
        <dbReference type="Proteomes" id="UP000075321"/>
    </source>
</evidence>
<comment type="similarity">
    <text evidence="1">Belongs to the universal stress protein A family.</text>
</comment>
<dbReference type="PRINTS" id="PR01438">
    <property type="entry name" value="UNVRSLSTRESS"/>
</dbReference>
<name>A0A151ABM2_9EURY</name>
<evidence type="ECO:0000313" key="3">
    <source>
        <dbReference type="EMBL" id="KYH24912.1"/>
    </source>
</evidence>
<proteinExistence type="inferred from homology"/>
<dbReference type="PANTHER" id="PTHR46268">
    <property type="entry name" value="STRESS RESPONSE PROTEIN NHAX"/>
    <property type="match status" value="1"/>
</dbReference>
<dbReference type="SUPFAM" id="SSF52402">
    <property type="entry name" value="Adenine nucleotide alpha hydrolases-like"/>
    <property type="match status" value="1"/>
</dbReference>
<reference evidence="3 4" key="1">
    <citation type="submission" date="2016-02" db="EMBL/GenBank/DDBJ databases">
        <title>Genome sequence of Halalkalicoccus paucihalophilus DSM 24557.</title>
        <authorList>
            <person name="Poehlein A."/>
            <person name="Daniel R."/>
        </authorList>
    </citation>
    <scope>NUCLEOTIDE SEQUENCE [LARGE SCALE GENOMIC DNA]</scope>
    <source>
        <strain evidence="3 4">DSM 24557</strain>
    </source>
</reference>